<dbReference type="EMBL" id="MEHA01000018">
    <property type="protein sequence ID" value="ODR48026.1"/>
    <property type="molecule type" value="Genomic_DNA"/>
</dbReference>
<keyword evidence="3" id="KW-0786">Thiamine pyrophosphate</keyword>
<dbReference type="Proteomes" id="UP000094067">
    <property type="component" value="Unassembled WGS sequence"/>
</dbReference>
<organism evidence="5 8">
    <name type="scientific">Eisenbergiella tayi</name>
    <dbReference type="NCBI Taxonomy" id="1432052"/>
    <lineage>
        <taxon>Bacteria</taxon>
        <taxon>Bacillati</taxon>
        <taxon>Bacillota</taxon>
        <taxon>Clostridia</taxon>
        <taxon>Lachnospirales</taxon>
        <taxon>Lachnospiraceae</taxon>
        <taxon>Eisenbergiella</taxon>
    </lineage>
</organism>
<dbReference type="Pfam" id="PF02780">
    <property type="entry name" value="Transketolase_C"/>
    <property type="match status" value="1"/>
</dbReference>
<dbReference type="InterPro" id="IPR033248">
    <property type="entry name" value="Transketolase_C"/>
</dbReference>
<gene>
    <name evidence="5" type="primary">dxs_1</name>
    <name evidence="6" type="ORF">BEI59_21950</name>
    <name evidence="5" type="ORF">BEI61_00618</name>
    <name evidence="7" type="ORF">BEI63_06500</name>
</gene>
<proteinExistence type="inferred from homology"/>
<dbReference type="PATRIC" id="fig|1432052.4.peg.695"/>
<evidence type="ECO:0000313" key="6">
    <source>
        <dbReference type="EMBL" id="ODR48026.1"/>
    </source>
</evidence>
<dbReference type="SUPFAM" id="SSF52518">
    <property type="entry name" value="Thiamin diphosphate-binding fold (THDP-binding)"/>
    <property type="match status" value="1"/>
</dbReference>
<dbReference type="InterPro" id="IPR029061">
    <property type="entry name" value="THDP-binding"/>
</dbReference>
<comment type="cofactor">
    <cofactor evidence="1">
        <name>thiamine diphosphate</name>
        <dbReference type="ChEBI" id="CHEBI:58937"/>
    </cofactor>
</comment>
<dbReference type="FunFam" id="3.40.50.970:FF:000129">
    <property type="entry name" value="Transketolase"/>
    <property type="match status" value="1"/>
</dbReference>
<comment type="caution">
    <text evidence="5">The sequence shown here is derived from an EMBL/GenBank/DDBJ whole genome shotgun (WGS) entry which is preliminary data.</text>
</comment>
<evidence type="ECO:0000313" key="10">
    <source>
        <dbReference type="Proteomes" id="UP000094869"/>
    </source>
</evidence>
<evidence type="ECO:0000313" key="5">
    <source>
        <dbReference type="EMBL" id="ODM08989.1"/>
    </source>
</evidence>
<dbReference type="CDD" id="cd07033">
    <property type="entry name" value="TPP_PYR_DXS_TK_like"/>
    <property type="match status" value="1"/>
</dbReference>
<dbReference type="Gene3D" id="3.40.50.970">
    <property type="match status" value="1"/>
</dbReference>
<dbReference type="EMBL" id="MEHD01000014">
    <property type="protein sequence ID" value="ODR59798.1"/>
    <property type="molecule type" value="Genomic_DNA"/>
</dbReference>
<dbReference type="Proteomes" id="UP000094271">
    <property type="component" value="Unassembled WGS sequence"/>
</dbReference>
<name>A0A1E3AK44_9FIRM</name>
<dbReference type="Gene3D" id="3.40.50.920">
    <property type="match status" value="1"/>
</dbReference>
<evidence type="ECO:0000256" key="3">
    <source>
        <dbReference type="ARBA" id="ARBA00023052"/>
    </source>
</evidence>
<protein>
    <submittedName>
        <fullName evidence="5">1-deoxy-D-xylulose-5-phosphate synthase</fullName>
        <ecNumber evidence="5">2.2.1.7</ecNumber>
    </submittedName>
    <submittedName>
        <fullName evidence="6">Transketolase</fullName>
    </submittedName>
</protein>
<keyword evidence="10" id="KW-1185">Reference proteome</keyword>
<evidence type="ECO:0000313" key="9">
    <source>
        <dbReference type="Proteomes" id="UP000094271"/>
    </source>
</evidence>
<evidence type="ECO:0000259" key="4">
    <source>
        <dbReference type="SMART" id="SM00861"/>
    </source>
</evidence>
<dbReference type="Proteomes" id="UP000094869">
    <property type="component" value="Unassembled WGS sequence"/>
</dbReference>
<dbReference type="SMART" id="SM00861">
    <property type="entry name" value="Transket_pyr"/>
    <property type="match status" value="1"/>
</dbReference>
<reference evidence="5 8" key="1">
    <citation type="submission" date="2016-07" db="EMBL/GenBank/DDBJ databases">
        <title>Characterization of isolates of Eisenbergiella tayi derived from blood cultures, using whole genome sequencing.</title>
        <authorList>
            <person name="Burdz T."/>
            <person name="Wiebe D."/>
            <person name="Huynh C."/>
            <person name="Bernard K."/>
        </authorList>
    </citation>
    <scope>NUCLEOTIDE SEQUENCE [LARGE SCALE GENOMIC DNA]</scope>
    <source>
        <strain evidence="5 8">NML 110608</strain>
    </source>
</reference>
<evidence type="ECO:0000313" key="8">
    <source>
        <dbReference type="Proteomes" id="UP000094067"/>
    </source>
</evidence>
<reference evidence="6 9" key="3">
    <citation type="submission" date="2016-08" db="EMBL/GenBank/DDBJ databases">
        <authorList>
            <person name="Seilhamer J.J."/>
        </authorList>
    </citation>
    <scope>NUCLEOTIDE SEQUENCE [LARGE SCALE GENOMIC DNA]</scope>
    <source>
        <strain evidence="6 9">NML150140-1</strain>
    </source>
</reference>
<comment type="similarity">
    <text evidence="2">Belongs to the transketolase family.</text>
</comment>
<evidence type="ECO:0000256" key="1">
    <source>
        <dbReference type="ARBA" id="ARBA00001964"/>
    </source>
</evidence>
<dbReference type="InterPro" id="IPR009014">
    <property type="entry name" value="Transketo_C/PFOR_II"/>
</dbReference>
<sequence>MGVHNQRIEYGKMLVELGTENPDIVVLEADLGKSTMSCMFEEAFPERYFEMGIAEQNMTSFAGGLALAGKIPFTNTFAVFASGRAYDQIRQSIATANLNVKIVGSSSGMSDFGDGATHQSIDDAAIMSAIPNMSVFTPCDGVEVRYAAEAAVRHDGPCYIRLCRNDLEDIFPAGAEYKIGEPVELRAGSDVTVYTHGIMAHEALKAAEMAEKERIRVNVVHIPTLKPLNEKAVKAFAEGKKGVVVCEEASIRGGLNMLVSYILRGTAVPIESVAVMDEFGQSASSHEELLEYYGLDALNVLMKIRKAAGK</sequence>
<dbReference type="Pfam" id="PF02779">
    <property type="entry name" value="Transket_pyr"/>
    <property type="match status" value="1"/>
</dbReference>
<dbReference type="AlphaFoldDB" id="A0A1E3AK44"/>
<accession>A0A1E3AK44</accession>
<reference evidence="7 10" key="2">
    <citation type="submission" date="2016-08" db="EMBL/GenBank/DDBJ databases">
        <title>Characterization of Isolates of Eisenbergiella tayi Derived from Blood Cultures, Using Whole Genome Sequencing.</title>
        <authorList>
            <person name="Bernier A.-M."/>
            <person name="Burdz T."/>
            <person name="Wiebe D."/>
            <person name="Bernard K."/>
        </authorList>
    </citation>
    <scope>NUCLEOTIDE SEQUENCE [LARGE SCALE GENOMIC DNA]</scope>
    <source>
        <strain evidence="7 10">NML120146</strain>
    </source>
</reference>
<dbReference type="InterPro" id="IPR005475">
    <property type="entry name" value="Transketolase-like_Pyr-bd"/>
</dbReference>
<dbReference type="InterPro" id="IPR051157">
    <property type="entry name" value="PDH/Transketolase"/>
</dbReference>
<dbReference type="EC" id="2.2.1.7" evidence="5"/>
<feature type="domain" description="Transketolase-like pyrimidine-binding" evidence="4">
    <location>
        <begin position="4"/>
        <end position="170"/>
    </location>
</feature>
<dbReference type="PANTHER" id="PTHR43825:SF1">
    <property type="entry name" value="TRANSKETOLASE-LIKE PYRIMIDINE-BINDING DOMAIN-CONTAINING PROTEIN"/>
    <property type="match status" value="1"/>
</dbReference>
<dbReference type="SUPFAM" id="SSF52922">
    <property type="entry name" value="TK C-terminal domain-like"/>
    <property type="match status" value="1"/>
</dbReference>
<dbReference type="RefSeq" id="WP_069151195.1">
    <property type="nucleotide sequence ID" value="NZ_DAWDRA010000182.1"/>
</dbReference>
<dbReference type="GO" id="GO:0008661">
    <property type="term" value="F:1-deoxy-D-xylulose-5-phosphate synthase activity"/>
    <property type="evidence" value="ECO:0007669"/>
    <property type="project" value="UniProtKB-EC"/>
</dbReference>
<dbReference type="OrthoDB" id="8732661at2"/>
<evidence type="ECO:0000313" key="7">
    <source>
        <dbReference type="EMBL" id="ODR59798.1"/>
    </source>
</evidence>
<dbReference type="PANTHER" id="PTHR43825">
    <property type="entry name" value="PYRUVATE DEHYDROGENASE E1 COMPONENT"/>
    <property type="match status" value="1"/>
</dbReference>
<evidence type="ECO:0000256" key="2">
    <source>
        <dbReference type="ARBA" id="ARBA00007131"/>
    </source>
</evidence>
<keyword evidence="5" id="KW-0808">Transferase</keyword>
<dbReference type="EMBL" id="MCGH01000001">
    <property type="protein sequence ID" value="ODM08989.1"/>
    <property type="molecule type" value="Genomic_DNA"/>
</dbReference>